<dbReference type="SUPFAM" id="SSF51569">
    <property type="entry name" value="Aldolase"/>
    <property type="match status" value="1"/>
</dbReference>
<feature type="domain" description="Pyruvate carboxyltransferase" evidence="4">
    <location>
        <begin position="19"/>
        <end position="287"/>
    </location>
</feature>
<protein>
    <submittedName>
        <fullName evidence="5">Unannotated protein</fullName>
    </submittedName>
</protein>
<keyword evidence="3" id="KW-0456">Lyase</keyword>
<organism evidence="5">
    <name type="scientific">freshwater metagenome</name>
    <dbReference type="NCBI Taxonomy" id="449393"/>
    <lineage>
        <taxon>unclassified sequences</taxon>
        <taxon>metagenomes</taxon>
        <taxon>ecological metagenomes</taxon>
    </lineage>
</organism>
<dbReference type="PROSITE" id="PS50991">
    <property type="entry name" value="PYR_CT"/>
    <property type="match status" value="1"/>
</dbReference>
<comment type="similarity">
    <text evidence="1">Belongs to the HMG-CoA lyase family.</text>
</comment>
<dbReference type="InterPro" id="IPR000891">
    <property type="entry name" value="PYR_CT"/>
</dbReference>
<dbReference type="GO" id="GO:0006552">
    <property type="term" value="P:L-leucine catabolic process"/>
    <property type="evidence" value="ECO:0007669"/>
    <property type="project" value="TreeGrafter"/>
</dbReference>
<dbReference type="NCBIfam" id="NF004283">
    <property type="entry name" value="PRK05692.1"/>
    <property type="match status" value="1"/>
</dbReference>
<sequence>MSPMRAPVTVRRDDLPTAVTIWEVGARDGLQNESTVIDTATKIEFIDRLAACGLTIVEATSFVRPDRIPQLADAAEVMAGITRAPGVRYPVLVPNERGLDNAVASGVGEIAVFASATDTFAQRNLGRPMADQMAMFTPTISRARELGLPVRGYVSMCFGDPWEGAVDPGQVIAVVGDLVSAGCTEVSLGDTIGVATAGQVTALLAGLVASGVPIDVIGVHFHDTYGQALANTLSALGSGVTTVDSSAGGLGGCPYAESATGNLATEDLVWMLDGLGIHTGVDLGALIDTSAWMAGKLGRPPVSRVVQALAPRF</sequence>
<evidence type="ECO:0000256" key="2">
    <source>
        <dbReference type="ARBA" id="ARBA00022723"/>
    </source>
</evidence>
<dbReference type="PANTHER" id="PTHR42738:SF7">
    <property type="entry name" value="HYDROXYMETHYLGLUTARYL-COA LYASE"/>
    <property type="match status" value="1"/>
</dbReference>
<dbReference type="GO" id="GO:0046951">
    <property type="term" value="P:ketone body biosynthetic process"/>
    <property type="evidence" value="ECO:0007669"/>
    <property type="project" value="TreeGrafter"/>
</dbReference>
<dbReference type="CDD" id="cd07938">
    <property type="entry name" value="DRE_TIM_HMGL"/>
    <property type="match status" value="1"/>
</dbReference>
<dbReference type="EMBL" id="CAFBOZ010000221">
    <property type="protein sequence ID" value="CAB5015417.1"/>
    <property type="molecule type" value="Genomic_DNA"/>
</dbReference>
<dbReference type="Pfam" id="PF00682">
    <property type="entry name" value="HMGL-like"/>
    <property type="match status" value="1"/>
</dbReference>
<evidence type="ECO:0000256" key="3">
    <source>
        <dbReference type="ARBA" id="ARBA00023239"/>
    </source>
</evidence>
<dbReference type="FunFam" id="3.20.20.70:FF:000071">
    <property type="entry name" value="Hydroxymethylglutaryl-CoA lyase"/>
    <property type="match status" value="1"/>
</dbReference>
<dbReference type="GO" id="GO:0004419">
    <property type="term" value="F:hydroxymethylglutaryl-CoA lyase activity"/>
    <property type="evidence" value="ECO:0007669"/>
    <property type="project" value="TreeGrafter"/>
</dbReference>
<dbReference type="GO" id="GO:0046872">
    <property type="term" value="F:metal ion binding"/>
    <property type="evidence" value="ECO:0007669"/>
    <property type="project" value="UniProtKB-KW"/>
</dbReference>
<evidence type="ECO:0000313" key="5">
    <source>
        <dbReference type="EMBL" id="CAB5015417.1"/>
    </source>
</evidence>
<accession>A0A6J7QCP4</accession>
<proteinExistence type="inferred from homology"/>
<dbReference type="Gene3D" id="3.20.20.70">
    <property type="entry name" value="Aldolase class I"/>
    <property type="match status" value="1"/>
</dbReference>
<dbReference type="PANTHER" id="PTHR42738">
    <property type="entry name" value="HYDROXYMETHYLGLUTARYL-COA LYASE"/>
    <property type="match status" value="1"/>
</dbReference>
<name>A0A6J7QCP4_9ZZZZ</name>
<keyword evidence="2" id="KW-0479">Metal-binding</keyword>
<evidence type="ECO:0000259" key="4">
    <source>
        <dbReference type="PROSITE" id="PS50991"/>
    </source>
</evidence>
<gene>
    <name evidence="5" type="ORF">UFOPK3992_01431</name>
</gene>
<reference evidence="5" key="1">
    <citation type="submission" date="2020-05" db="EMBL/GenBank/DDBJ databases">
        <authorList>
            <person name="Chiriac C."/>
            <person name="Salcher M."/>
            <person name="Ghai R."/>
            <person name="Kavagutti S V."/>
        </authorList>
    </citation>
    <scope>NUCLEOTIDE SEQUENCE</scope>
</reference>
<dbReference type="AlphaFoldDB" id="A0A6J7QCP4"/>
<evidence type="ECO:0000256" key="1">
    <source>
        <dbReference type="ARBA" id="ARBA00009405"/>
    </source>
</evidence>
<dbReference type="InterPro" id="IPR043594">
    <property type="entry name" value="HMGL"/>
</dbReference>
<dbReference type="InterPro" id="IPR013785">
    <property type="entry name" value="Aldolase_TIM"/>
</dbReference>